<proteinExistence type="predicted"/>
<dbReference type="Proteomes" id="UP001623348">
    <property type="component" value="Unassembled WGS sequence"/>
</dbReference>
<evidence type="ECO:0000256" key="1">
    <source>
        <dbReference type="SAM" id="MobiDB-lite"/>
    </source>
</evidence>
<dbReference type="EMBL" id="BAAFJT010000004">
    <property type="protein sequence ID" value="GAB0188158.1"/>
    <property type="molecule type" value="Genomic_DNA"/>
</dbReference>
<sequence length="114" mass="13101">MDGRKRNPSSKANGCPPLCGRPQKRLQEARRKRLCQRGGTISYMVIAPVEDDVEPMEVDPREDEKEPTEVDPPPGWLPWHHNIVPGLPSTPPSMWCCRIIRPVPYLRPCLRSWH</sequence>
<evidence type="ECO:0000313" key="2">
    <source>
        <dbReference type="EMBL" id="GAB0188158.1"/>
    </source>
</evidence>
<protein>
    <submittedName>
        <fullName evidence="2">Uncharacterized protein</fullName>
    </submittedName>
</protein>
<accession>A0ABC9WRT5</accession>
<comment type="caution">
    <text evidence="2">The sequence shown here is derived from an EMBL/GenBank/DDBJ whole genome shotgun (WGS) entry which is preliminary data.</text>
</comment>
<feature type="compositionally biased region" description="Basic and acidic residues" evidence="1">
    <location>
        <begin position="58"/>
        <end position="68"/>
    </location>
</feature>
<keyword evidence="3" id="KW-1185">Reference proteome</keyword>
<name>A0ABC9WRT5_GRUJA</name>
<reference evidence="2 3" key="1">
    <citation type="submission" date="2024-06" db="EMBL/GenBank/DDBJ databases">
        <title>The draft genome of Grus japonensis, version 3.</title>
        <authorList>
            <person name="Nabeshima K."/>
            <person name="Suzuki S."/>
            <person name="Onuma M."/>
        </authorList>
    </citation>
    <scope>NUCLEOTIDE SEQUENCE [LARGE SCALE GENOMIC DNA]</scope>
    <source>
        <strain evidence="2 3">451A</strain>
    </source>
</reference>
<dbReference type="AlphaFoldDB" id="A0ABC9WRT5"/>
<gene>
    <name evidence="2" type="ORF">GRJ2_001281100</name>
</gene>
<feature type="region of interest" description="Disordered" evidence="1">
    <location>
        <begin position="1"/>
        <end position="22"/>
    </location>
</feature>
<organism evidence="2 3">
    <name type="scientific">Grus japonensis</name>
    <name type="common">Japanese crane</name>
    <name type="synonym">Red-crowned crane</name>
    <dbReference type="NCBI Taxonomy" id="30415"/>
    <lineage>
        <taxon>Eukaryota</taxon>
        <taxon>Metazoa</taxon>
        <taxon>Chordata</taxon>
        <taxon>Craniata</taxon>
        <taxon>Vertebrata</taxon>
        <taxon>Euteleostomi</taxon>
        <taxon>Archelosauria</taxon>
        <taxon>Archosauria</taxon>
        <taxon>Dinosauria</taxon>
        <taxon>Saurischia</taxon>
        <taxon>Theropoda</taxon>
        <taxon>Coelurosauria</taxon>
        <taxon>Aves</taxon>
        <taxon>Neognathae</taxon>
        <taxon>Neoaves</taxon>
        <taxon>Gruiformes</taxon>
        <taxon>Gruidae</taxon>
        <taxon>Grus</taxon>
    </lineage>
</organism>
<feature type="region of interest" description="Disordered" evidence="1">
    <location>
        <begin position="48"/>
        <end position="76"/>
    </location>
</feature>
<evidence type="ECO:0000313" key="3">
    <source>
        <dbReference type="Proteomes" id="UP001623348"/>
    </source>
</evidence>